<dbReference type="Pfam" id="PF13855">
    <property type="entry name" value="LRR_8"/>
    <property type="match status" value="4"/>
</dbReference>
<dbReference type="InterPro" id="IPR001680">
    <property type="entry name" value="WD40_rpt"/>
</dbReference>
<protein>
    <recommendedName>
        <fullName evidence="11">Toll-like receptor 9</fullName>
    </recommendedName>
    <alternativeName>
        <fullName evidence="42">Twinfilin</fullName>
    </alternativeName>
    <alternativeName>
        <fullName evidence="43">WD repeat-containing protein 82</fullName>
    </alternativeName>
</protein>
<evidence type="ECO:0000256" key="1">
    <source>
        <dbReference type="ARBA" id="ARBA00004115"/>
    </source>
</evidence>
<keyword evidence="30" id="KW-0325">Glycoprotein</keyword>
<dbReference type="GO" id="GO:0045335">
    <property type="term" value="C:phagocytic vesicle"/>
    <property type="evidence" value="ECO:0007669"/>
    <property type="project" value="UniProtKB-SubCell"/>
</dbReference>
<evidence type="ECO:0000256" key="22">
    <source>
        <dbReference type="ARBA" id="ARBA00022859"/>
    </source>
</evidence>
<feature type="repeat" description="WD" evidence="44">
    <location>
        <begin position="75"/>
        <end position="110"/>
    </location>
</feature>
<dbReference type="Gene3D" id="3.80.10.10">
    <property type="entry name" value="Ribonuclease Inhibitor"/>
    <property type="match status" value="1"/>
</dbReference>
<dbReference type="SMART" id="SM00364">
    <property type="entry name" value="LRR_BAC"/>
    <property type="match status" value="4"/>
</dbReference>
<comment type="subcellular location">
    <subcellularLocation>
        <location evidence="7">Cytoplasm</location>
        <location evidence="7">Cell cortex</location>
    </subcellularLocation>
    <subcellularLocation>
        <location evidence="4">Cytoplasm</location>
        <location evidence="4">Cytoskeleton</location>
    </subcellularLocation>
    <subcellularLocation>
        <location evidence="5">Cytoplasmic vesicle</location>
        <location evidence="5">Phagosome</location>
    </subcellularLocation>
    <subcellularLocation>
        <location evidence="1">Endoplasmic reticulum membrane</location>
        <topology evidence="1">Single-pass type I membrane protein</topology>
    </subcellularLocation>
    <subcellularLocation>
        <location evidence="3">Endosome</location>
    </subcellularLocation>
    <subcellularLocation>
        <location evidence="6">Lysosome</location>
    </subcellularLocation>
    <subcellularLocation>
        <location evidence="2">Nucleus</location>
    </subcellularLocation>
</comment>
<dbReference type="GO" id="GO:0005886">
    <property type="term" value="C:plasma membrane"/>
    <property type="evidence" value="ECO:0007669"/>
    <property type="project" value="TreeGrafter"/>
</dbReference>
<dbReference type="FunFam" id="3.80.10.10:FF:000037">
    <property type="entry name" value="Toll-like receptor 7"/>
    <property type="match status" value="1"/>
</dbReference>
<sequence length="1562" mass="175406">MARGGTIPFNIGSSGSVLIIVGPILRPKRTLYSKKYGVDLIRYTHAANTVVYSSNKIDDTIRYLSLHDNKYIRYFPGHSKRVVALSMSPVDDTFISGSLDKTIRLWDLRSPNCQGLMHLQGKPVCSFDPEGLIFAAGVNSEMVKLYDLRSFDKGPFATFKMQYDRTCEWTGLKFSNDGKLILISTNGSFIRLIDAFKGVVMHTFGGYANSKAVTLEASFTPDSQFIMIGSEDGKIHVWNGESGIKVAVLDGKHTGPITCLQFNPKFMTFASACSNMLVLGAFRELVGCWDQDYDGAVLPLLDAQQPCYLLYRLDSQNAQGFEWLFLAWSPDNSPVRLKMLYAATRATVKKEFGGGHIKDELFGTVKDDLSFAGYQKHLSSCAAPAPLTSAERELQQIRINEVKTEISVESKHQTLQGLAFPLQPQAQRALQQLRQKTINYIQLKLDLERETIELVHTEPTDVAQLPSRVPRDAARYHFFLYKHIHEGDPLESVVFIYSMPGYKCSIKERMLYSSCKSRLLDSVEQDFQLEIAKKGPYCAPHPLSLLVQAAALAAALAEGTLPAFLPCELQPHGQVDCNWLFLKSVPHFSAGAPRANVTSLSLISNRIHHLHDSDFVHLSNLRVLNLKWNCPPAGLSPMHFPCRMTIEPNTFLAVPTLEELNLSYNGITTVPALPSSLVSLSLSHTSILVLGPTHFTGLHALRFLYMDGNCYYMNPCPRALEVAPGALLGLGNLTHLSLKYNNLTEVPRRLPPSLDTLLLSYNHIVTLAPEDLANLTALRVLDVGGNCRRCDHARNPCRECPKNFPKLHPDTFSHLSRLEGLVLKDSSLYKLEKDWFRGLGRLQVLDLSENFLYDYITKTTIFKDLTQLRRLNLSFNYHKKVSFAHLHLASSFGSLVSLEKLDMHGIFFRSLTNITLQPLTRLPKLQSLRLQLNFINQAQLSIFGAFPSLLFVDLSDNRISGATTPAAALGEVDSRVEVWRLPRGLAPGPLDAVSSKDFMPSCNLNFTLDLSRNNLVTIQQEMFTRLSRLQCLRLSHNSISQAVNGSQFVPLTSLRVLDLSHNKLDLYHGRSFTELPQLEALDLSYNSQPFSMQGVGHNLSFVAQLPSLRYLSLAHNGIHSRVSQKLSSASLRALDFSGNSLSQMWAEGDLYLCFFKGLRNLVQLDLSENHLHTLLPRHLDNLPKSLRQLRLRDNNLAFFNWSSLTVLPRLEALDLAGNQLKALSNGSLPPGIRLQKLDVSSNSIGFVIPGFFVRATRLIELNLSANALKTVDPSWFGSLAGTLKILDVSANPLHCACGAAFVDFLLERQEAVPGLSRRVTCGSPGQLQGRSIFTQDLRLCLDETLSLDCFGLSLLMVALGLAVPMLHHLCGWDLWYCFHLCLAHLPRRRRQRGEDTLLYDAFVVFDKVQSAVADWVYNELRVQLEERRGRRALRLCLEERDWLPGKTLFENLWASVYSSRKTMFVLDHTDRVSGLLRASFLLAQQRLLEDRKDVVVLVILRPAAYRSRYVRLRQRLCRQSVLLWPHQPSGQGSFWANLGIALTRDNRHFYNRNFCRGPTTAE</sequence>
<keyword evidence="37" id="KW-0968">Cytoplasmic vesicle</keyword>
<keyword evidence="23" id="KW-1133">Transmembrane helix</keyword>
<dbReference type="CDD" id="cd11284">
    <property type="entry name" value="ADF_Twf-C_like"/>
    <property type="match status" value="1"/>
</dbReference>
<dbReference type="SMART" id="SM00102">
    <property type="entry name" value="ADF"/>
    <property type="match status" value="2"/>
</dbReference>
<dbReference type="PROSITE" id="PS51263">
    <property type="entry name" value="ADF_H"/>
    <property type="match status" value="2"/>
</dbReference>
<evidence type="ECO:0000256" key="27">
    <source>
        <dbReference type="ARBA" id="ARBA00023157"/>
    </source>
</evidence>
<dbReference type="FunFam" id="2.130.10.10:FF:000065">
    <property type="entry name" value="WD repeat-containing protein 82"/>
    <property type="match status" value="1"/>
</dbReference>
<dbReference type="InterPro" id="IPR041283">
    <property type="entry name" value="LRR_12"/>
</dbReference>
<keyword evidence="14 44" id="KW-0853">WD repeat</keyword>
<evidence type="ECO:0000256" key="40">
    <source>
        <dbReference type="ARBA" id="ARBA00046617"/>
    </source>
</evidence>
<dbReference type="GO" id="GO:0005856">
    <property type="term" value="C:cytoskeleton"/>
    <property type="evidence" value="ECO:0007669"/>
    <property type="project" value="UniProtKB-SubCell"/>
</dbReference>
<dbReference type="Gene3D" id="2.130.10.10">
    <property type="entry name" value="YVTN repeat-like/Quinoprotein amine dehydrogenase"/>
    <property type="match status" value="1"/>
</dbReference>
<feature type="repeat" description="WD" evidence="44">
    <location>
        <begin position="207"/>
        <end position="248"/>
    </location>
</feature>
<dbReference type="GO" id="GO:0032755">
    <property type="term" value="P:positive regulation of interleukin-6 production"/>
    <property type="evidence" value="ECO:0007669"/>
    <property type="project" value="TreeGrafter"/>
</dbReference>
<evidence type="ECO:0000256" key="5">
    <source>
        <dbReference type="ARBA" id="ARBA00004262"/>
    </source>
</evidence>
<dbReference type="InterPro" id="IPR036322">
    <property type="entry name" value="WD40_repeat_dom_sf"/>
</dbReference>
<dbReference type="GO" id="GO:0032785">
    <property type="term" value="P:negative regulation of DNA-templated transcription, elongation"/>
    <property type="evidence" value="ECO:0007669"/>
    <property type="project" value="UniProtKB-ARBA"/>
</dbReference>
<keyword evidence="28" id="KW-0804">Transcription</keyword>
<evidence type="ECO:0000256" key="18">
    <source>
        <dbReference type="ARBA" id="ARBA00022729"/>
    </source>
</evidence>
<dbReference type="GO" id="GO:0045322">
    <property type="term" value="F:unmethylated CpG binding"/>
    <property type="evidence" value="ECO:0007669"/>
    <property type="project" value="UniProtKB-ARBA"/>
</dbReference>
<evidence type="ECO:0000256" key="6">
    <source>
        <dbReference type="ARBA" id="ARBA00004371"/>
    </source>
</evidence>
<dbReference type="GO" id="GO:0006954">
    <property type="term" value="P:inflammatory response"/>
    <property type="evidence" value="ECO:0007669"/>
    <property type="project" value="UniProtKB-KW"/>
</dbReference>
<evidence type="ECO:0000256" key="36">
    <source>
        <dbReference type="ARBA" id="ARBA00023288"/>
    </source>
</evidence>
<dbReference type="InterPro" id="IPR032675">
    <property type="entry name" value="LRR_dom_sf"/>
</dbReference>
<keyword evidence="29" id="KW-0675">Receptor</keyword>
<organism evidence="47 48">
    <name type="scientific">Bos mutus</name>
    <name type="common">wild yak</name>
    <dbReference type="NCBI Taxonomy" id="72004"/>
    <lineage>
        <taxon>Eukaryota</taxon>
        <taxon>Metazoa</taxon>
        <taxon>Chordata</taxon>
        <taxon>Craniata</taxon>
        <taxon>Vertebrata</taxon>
        <taxon>Euteleostomi</taxon>
        <taxon>Mammalia</taxon>
        <taxon>Eutheria</taxon>
        <taxon>Laurasiatheria</taxon>
        <taxon>Artiodactyla</taxon>
        <taxon>Ruminantia</taxon>
        <taxon>Pecora</taxon>
        <taxon>Bovidae</taxon>
        <taxon>Bovinae</taxon>
        <taxon>Bos</taxon>
    </lineage>
</organism>
<dbReference type="Gene3D" id="3.40.20.10">
    <property type="entry name" value="Severin"/>
    <property type="match status" value="2"/>
</dbReference>
<evidence type="ECO:0000256" key="30">
    <source>
        <dbReference type="ARBA" id="ARBA00023180"/>
    </source>
</evidence>
<keyword evidence="16" id="KW-0433">Leucine-rich repeat</keyword>
<evidence type="ECO:0000256" key="7">
    <source>
        <dbReference type="ARBA" id="ARBA00004544"/>
    </source>
</evidence>
<dbReference type="SMART" id="SM00365">
    <property type="entry name" value="LRR_SD22"/>
    <property type="match status" value="6"/>
</dbReference>
<keyword evidence="20" id="KW-0967">Endosome</keyword>
<dbReference type="SUPFAM" id="SSF52200">
    <property type="entry name" value="Toll/Interleukin receptor TIR domain"/>
    <property type="match status" value="1"/>
</dbReference>
<dbReference type="Pfam" id="PF00241">
    <property type="entry name" value="Cofilin_ADF"/>
    <property type="match status" value="2"/>
</dbReference>
<comment type="similarity">
    <text evidence="10">Belongs to the Toll-like receptor family.</text>
</comment>
<evidence type="ECO:0000256" key="28">
    <source>
        <dbReference type="ARBA" id="ARBA00023163"/>
    </source>
</evidence>
<dbReference type="PANTHER" id="PTHR47410:SF3">
    <property type="entry name" value="TOLL-LIKE RECEPTOR 9"/>
    <property type="match status" value="1"/>
</dbReference>
<dbReference type="PRINTS" id="PR00019">
    <property type="entry name" value="LEURICHRPT"/>
</dbReference>
<evidence type="ECO:0000313" key="48">
    <source>
        <dbReference type="Proteomes" id="UP000322234"/>
    </source>
</evidence>
<dbReference type="GO" id="GO:0002224">
    <property type="term" value="P:toll-like receptor signaling pathway"/>
    <property type="evidence" value="ECO:0007669"/>
    <property type="project" value="TreeGrafter"/>
</dbReference>
<dbReference type="GO" id="GO:0140744">
    <property type="term" value="P:negative regulation of lncRNA transcription"/>
    <property type="evidence" value="ECO:0007669"/>
    <property type="project" value="UniProtKB-ARBA"/>
</dbReference>
<dbReference type="InterPro" id="IPR000157">
    <property type="entry name" value="TIR_dom"/>
</dbReference>
<feature type="domain" description="ADF-H" evidence="46">
    <location>
        <begin position="417"/>
        <end position="547"/>
    </location>
</feature>
<keyword evidence="24" id="KW-0805">Transcription regulation</keyword>
<evidence type="ECO:0000256" key="39">
    <source>
        <dbReference type="ARBA" id="ARBA00038532"/>
    </source>
</evidence>
<keyword evidence="19" id="KW-0677">Repeat</keyword>
<evidence type="ECO:0000256" key="4">
    <source>
        <dbReference type="ARBA" id="ARBA00004245"/>
    </source>
</evidence>
<keyword evidence="17" id="KW-0812">Transmembrane</keyword>
<evidence type="ECO:0000259" key="45">
    <source>
        <dbReference type="PROSITE" id="PS50104"/>
    </source>
</evidence>
<evidence type="ECO:0000256" key="44">
    <source>
        <dbReference type="PROSITE-ProRule" id="PRU00221"/>
    </source>
</evidence>
<keyword evidence="12" id="KW-0806">Transcription termination</keyword>
<dbReference type="InterPro" id="IPR002108">
    <property type="entry name" value="ADF-H"/>
</dbReference>
<keyword evidence="34" id="KW-0458">Lysosome</keyword>
<dbReference type="SUPFAM" id="SSF55753">
    <property type="entry name" value="Actin depolymerizing proteins"/>
    <property type="match status" value="2"/>
</dbReference>
<evidence type="ECO:0000256" key="38">
    <source>
        <dbReference type="ARBA" id="ARBA00024895"/>
    </source>
</evidence>
<dbReference type="InterPro" id="IPR035897">
    <property type="entry name" value="Toll_tir_struct_dom_sf"/>
</dbReference>
<feature type="domain" description="TIR" evidence="45">
    <location>
        <begin position="1397"/>
        <end position="1542"/>
    </location>
</feature>
<evidence type="ECO:0000256" key="16">
    <source>
        <dbReference type="ARBA" id="ARBA00022614"/>
    </source>
</evidence>
<dbReference type="FunFam" id="3.40.50.10140:FF:000003">
    <property type="entry name" value="Toll-like receptor 7"/>
    <property type="match status" value="1"/>
</dbReference>
<accession>A0A6B0R6I4</accession>
<dbReference type="PROSITE" id="PS50082">
    <property type="entry name" value="WD_REPEATS_2"/>
    <property type="match status" value="2"/>
</dbReference>
<dbReference type="SUPFAM" id="SSF52058">
    <property type="entry name" value="L domain-like"/>
    <property type="match status" value="2"/>
</dbReference>
<dbReference type="PROSITE" id="PS51450">
    <property type="entry name" value="LRR"/>
    <property type="match status" value="1"/>
</dbReference>
<dbReference type="PANTHER" id="PTHR47410">
    <property type="entry name" value="TOLL-LIKE RECEPTOR 7-RELATED"/>
    <property type="match status" value="1"/>
</dbReference>
<comment type="similarity">
    <text evidence="8">Belongs to the WD repeat SWD2 family.</text>
</comment>
<evidence type="ECO:0000256" key="33">
    <source>
        <dbReference type="ARBA" id="ARBA00023212"/>
    </source>
</evidence>
<evidence type="ECO:0000256" key="25">
    <source>
        <dbReference type="ARBA" id="ARBA00023136"/>
    </source>
</evidence>
<comment type="subunit">
    <text evidence="39">Interacts with G-actin; ADP-actin form.</text>
</comment>
<dbReference type="GO" id="GO:0110064">
    <property type="term" value="P:lncRNA catabolic process"/>
    <property type="evidence" value="ECO:0007669"/>
    <property type="project" value="UniProtKB-ARBA"/>
</dbReference>
<evidence type="ECO:0000256" key="2">
    <source>
        <dbReference type="ARBA" id="ARBA00004123"/>
    </source>
</evidence>
<evidence type="ECO:0000256" key="12">
    <source>
        <dbReference type="ARBA" id="ARBA00022472"/>
    </source>
</evidence>
<keyword evidence="15" id="KW-0399">Innate immunity</keyword>
<evidence type="ECO:0000256" key="42">
    <source>
        <dbReference type="ARBA" id="ARBA00069496"/>
    </source>
</evidence>
<dbReference type="PROSITE" id="PS50104">
    <property type="entry name" value="TIR"/>
    <property type="match status" value="1"/>
</dbReference>
<dbReference type="PROSITE" id="PS50294">
    <property type="entry name" value="WD_REPEATS_REGION"/>
    <property type="match status" value="1"/>
</dbReference>
<dbReference type="Proteomes" id="UP000322234">
    <property type="component" value="Unassembled WGS sequence"/>
</dbReference>
<evidence type="ECO:0000313" key="47">
    <source>
        <dbReference type="EMBL" id="MXQ83073.1"/>
    </source>
</evidence>
<dbReference type="SUPFAM" id="SSF50978">
    <property type="entry name" value="WD40 repeat-like"/>
    <property type="match status" value="1"/>
</dbReference>
<dbReference type="SMART" id="SM00320">
    <property type="entry name" value="WD40"/>
    <property type="match status" value="5"/>
</dbReference>
<evidence type="ECO:0000256" key="26">
    <source>
        <dbReference type="ARBA" id="ARBA00023139"/>
    </source>
</evidence>
<evidence type="ECO:0000256" key="9">
    <source>
        <dbReference type="ARBA" id="ARBA00009557"/>
    </source>
</evidence>
<dbReference type="GO" id="GO:0005634">
    <property type="term" value="C:nucleus"/>
    <property type="evidence" value="ECO:0007669"/>
    <property type="project" value="UniProtKB-SubCell"/>
</dbReference>
<dbReference type="GO" id="GO:0051607">
    <property type="term" value="P:defense response to virus"/>
    <property type="evidence" value="ECO:0007669"/>
    <property type="project" value="TreeGrafter"/>
</dbReference>
<evidence type="ECO:0000256" key="41">
    <source>
        <dbReference type="ARBA" id="ARBA00056419"/>
    </source>
</evidence>
<evidence type="ECO:0000256" key="19">
    <source>
        <dbReference type="ARBA" id="ARBA00022737"/>
    </source>
</evidence>
<keyword evidence="22" id="KW-0391">Immunity</keyword>
<dbReference type="GO" id="GO:0045087">
    <property type="term" value="P:innate immune response"/>
    <property type="evidence" value="ECO:0007669"/>
    <property type="project" value="UniProtKB-KW"/>
</dbReference>
<dbReference type="InterPro" id="IPR003591">
    <property type="entry name" value="Leu-rich_rpt_typical-subtyp"/>
</dbReference>
<evidence type="ECO:0000256" key="3">
    <source>
        <dbReference type="ARBA" id="ARBA00004177"/>
    </source>
</evidence>
<dbReference type="GO" id="GO:0005764">
    <property type="term" value="C:lysosome"/>
    <property type="evidence" value="ECO:0007669"/>
    <property type="project" value="UniProtKB-SubCell"/>
</dbReference>
<dbReference type="SMART" id="SM00369">
    <property type="entry name" value="LRR_TYP"/>
    <property type="match status" value="17"/>
</dbReference>
<dbReference type="InterPro" id="IPR001611">
    <property type="entry name" value="Leu-rich_rpt"/>
</dbReference>
<evidence type="ECO:0000256" key="43">
    <source>
        <dbReference type="ARBA" id="ARBA00070557"/>
    </source>
</evidence>
<dbReference type="GO" id="GO:0071027">
    <property type="term" value="P:nuclear RNA surveillance"/>
    <property type="evidence" value="ECO:0007669"/>
    <property type="project" value="UniProtKB-ARBA"/>
</dbReference>
<dbReference type="GO" id="GO:0005789">
    <property type="term" value="C:endoplasmic reticulum membrane"/>
    <property type="evidence" value="ECO:0007669"/>
    <property type="project" value="UniProtKB-SubCell"/>
</dbReference>
<proteinExistence type="inferred from homology"/>
<dbReference type="GO" id="GO:0003779">
    <property type="term" value="F:actin binding"/>
    <property type="evidence" value="ECO:0007669"/>
    <property type="project" value="UniProtKB-KW"/>
</dbReference>
<evidence type="ECO:0000256" key="35">
    <source>
        <dbReference type="ARBA" id="ARBA00023242"/>
    </source>
</evidence>
<keyword evidence="33" id="KW-0206">Cytoskeleton</keyword>
<dbReference type="Pfam" id="PF18837">
    <property type="entry name" value="LRR_12"/>
    <property type="match status" value="1"/>
</dbReference>
<keyword evidence="27" id="KW-1015">Disulfide bond</keyword>
<dbReference type="InterPro" id="IPR015943">
    <property type="entry name" value="WD40/YVTN_repeat-like_dom_sf"/>
</dbReference>
<keyword evidence="26" id="KW-0564">Palmitate</keyword>
<evidence type="ECO:0000256" key="21">
    <source>
        <dbReference type="ARBA" id="ARBA00022824"/>
    </source>
</evidence>
<evidence type="ECO:0000256" key="11">
    <source>
        <dbReference type="ARBA" id="ARBA00017400"/>
    </source>
</evidence>
<evidence type="ECO:0000256" key="17">
    <source>
        <dbReference type="ARBA" id="ARBA00022692"/>
    </source>
</evidence>
<keyword evidence="32" id="KW-0009">Actin-binding</keyword>
<evidence type="ECO:0000256" key="29">
    <source>
        <dbReference type="ARBA" id="ARBA00023170"/>
    </source>
</evidence>
<evidence type="ECO:0000256" key="13">
    <source>
        <dbReference type="ARBA" id="ARBA00022490"/>
    </source>
</evidence>
<name>A0A6B0R6I4_9CETA</name>
<keyword evidence="18" id="KW-0732">Signal</keyword>
<keyword evidence="25" id="KW-0472">Membrane</keyword>
<dbReference type="FunFam" id="3.40.20.10:FF:000007">
    <property type="entry name" value="Twinfilin-1 isoform 1"/>
    <property type="match status" value="1"/>
</dbReference>
<dbReference type="SMART" id="SM00255">
    <property type="entry name" value="TIR"/>
    <property type="match status" value="1"/>
</dbReference>
<evidence type="ECO:0000256" key="10">
    <source>
        <dbReference type="ARBA" id="ARBA00009634"/>
    </source>
</evidence>
<keyword evidence="48" id="KW-1185">Reference proteome</keyword>
<evidence type="ECO:0000256" key="34">
    <source>
        <dbReference type="ARBA" id="ARBA00023228"/>
    </source>
</evidence>
<dbReference type="FunFam" id="3.40.20.10:FF:000042">
    <property type="entry name" value="Actin depolymerizing protein"/>
    <property type="match status" value="1"/>
</dbReference>
<dbReference type="CDD" id="cd11285">
    <property type="entry name" value="ADF_Twf-N_like"/>
    <property type="match status" value="1"/>
</dbReference>
<evidence type="ECO:0000259" key="46">
    <source>
        <dbReference type="PROSITE" id="PS51263"/>
    </source>
</evidence>
<keyword evidence="13" id="KW-0963">Cytoplasm</keyword>
<dbReference type="GO" id="GO:0007249">
    <property type="term" value="P:canonical NF-kappaB signal transduction"/>
    <property type="evidence" value="ECO:0007669"/>
    <property type="project" value="TreeGrafter"/>
</dbReference>
<evidence type="ECO:0000256" key="14">
    <source>
        <dbReference type="ARBA" id="ARBA00022574"/>
    </source>
</evidence>
<dbReference type="GO" id="GO:0034165">
    <property type="term" value="P:positive regulation of toll-like receptor 9 signaling pathway"/>
    <property type="evidence" value="ECO:0007669"/>
    <property type="project" value="UniProtKB-ARBA"/>
</dbReference>
<evidence type="ECO:0000256" key="24">
    <source>
        <dbReference type="ARBA" id="ARBA00023015"/>
    </source>
</evidence>
<dbReference type="InterPro" id="IPR029006">
    <property type="entry name" value="ADF-H/Gelsolin-like_dom_sf"/>
</dbReference>
<evidence type="ECO:0000256" key="8">
    <source>
        <dbReference type="ARBA" id="ARBA00005616"/>
    </source>
</evidence>
<keyword evidence="35" id="KW-0539">Nucleus</keyword>
<evidence type="ECO:0000256" key="15">
    <source>
        <dbReference type="ARBA" id="ARBA00022588"/>
    </source>
</evidence>
<comment type="similarity">
    <text evidence="9">Belongs to the actin-binding proteins ADF family. Twinfilin subfamily.</text>
</comment>
<comment type="function">
    <text evidence="38">Key component of innate and adaptive immunity. TLRs (Toll-like receptors) control host immune response against pathogens through recognition of molecular patterns specific to microorganisms. TLR9 is a nucleotide-sensing TLR which is activated by unmethylated cytidine-phosphate-guanosine (CpG) dinucleotides. Acts via MYD88 and TRAF6, leading to NF-kappa-B activation, cytokine secretion and the inflammatory response. Upon CpG stimulation, induces B-cell proliferation, activation, survival and antibody production.</text>
</comment>
<comment type="function">
    <text evidence="41">Actin-binding protein involved in motile and morphological processes. Inhibits actin polymerization, likely by sequestering G-actin.</text>
</comment>
<gene>
    <name evidence="47" type="ORF">E5288_WYG018656</name>
</gene>
<dbReference type="Pfam" id="PF00400">
    <property type="entry name" value="WD40"/>
    <property type="match status" value="2"/>
</dbReference>
<dbReference type="GO" id="GO:0005768">
    <property type="term" value="C:endosome"/>
    <property type="evidence" value="ECO:0007669"/>
    <property type="project" value="UniProtKB-SubCell"/>
</dbReference>
<keyword evidence="36" id="KW-0449">Lipoprotein</keyword>
<reference evidence="47" key="1">
    <citation type="submission" date="2019-10" db="EMBL/GenBank/DDBJ databases">
        <title>The sequence and de novo assembly of the wild yak genome.</title>
        <authorList>
            <person name="Liu Y."/>
        </authorList>
    </citation>
    <scope>NUCLEOTIDE SEQUENCE [LARGE SCALE GENOMIC DNA]</scope>
    <source>
        <strain evidence="47">WY2019</strain>
    </source>
</reference>
<dbReference type="GO" id="GO:0006353">
    <property type="term" value="P:DNA-templated transcription termination"/>
    <property type="evidence" value="ECO:0007669"/>
    <property type="project" value="UniProtKB-KW"/>
</dbReference>
<evidence type="ECO:0000256" key="20">
    <source>
        <dbReference type="ARBA" id="ARBA00022753"/>
    </source>
</evidence>
<keyword evidence="21" id="KW-0256">Endoplasmic reticulum</keyword>
<dbReference type="GO" id="GO:0005938">
    <property type="term" value="C:cell cortex"/>
    <property type="evidence" value="ECO:0007669"/>
    <property type="project" value="UniProtKB-SubCell"/>
</dbReference>
<evidence type="ECO:0000256" key="37">
    <source>
        <dbReference type="ARBA" id="ARBA00023329"/>
    </source>
</evidence>
<comment type="caution">
    <text evidence="47">The sequence shown here is derived from an EMBL/GenBank/DDBJ whole genome shotgun (WGS) entry which is preliminary data.</text>
</comment>
<evidence type="ECO:0000256" key="32">
    <source>
        <dbReference type="ARBA" id="ARBA00023203"/>
    </source>
</evidence>
<dbReference type="GO" id="GO:0038187">
    <property type="term" value="F:pattern recognition receptor activity"/>
    <property type="evidence" value="ECO:0007669"/>
    <property type="project" value="UniProtKB-ARBA"/>
</dbReference>
<dbReference type="Gene3D" id="3.40.50.10140">
    <property type="entry name" value="Toll/interleukin-1 receptor homology (TIR) domain"/>
    <property type="match status" value="1"/>
</dbReference>
<evidence type="ECO:0000256" key="31">
    <source>
        <dbReference type="ARBA" id="ARBA00023198"/>
    </source>
</evidence>
<keyword evidence="31" id="KW-0395">Inflammatory response</keyword>
<feature type="domain" description="ADF-H" evidence="46">
    <location>
        <begin position="236"/>
        <end position="379"/>
    </location>
</feature>
<comment type="subunit">
    <text evidence="40">Monomer and homodimer. Exists as a monomer in the absence of unmethylated cytidine-phosphate-guanosine (CpG) ligand. Proteolytic processing of an insertion loop (Z-loop) is required for homodimerization upon binding to the unmethylated CpG ligand leading to its activation. Interacts with MYD88 via their respective TIR domains. Interacts with BTK. Interacts (via transmembrane domain) with UNC93B1. Interacts with CD300LH; the interaction may promote full activation of TLR9-triggered innate responses. Interacts with CNPY3 and HSP90B1; this interaction is required for proper folding in the endoplasmic reticulum. Interacts with SMPDL3B. Interacts with CD82; this interaction is essential for TLR9-dependent myddosome formation in response to CpG stimulation.</text>
</comment>
<evidence type="ECO:0000256" key="23">
    <source>
        <dbReference type="ARBA" id="ARBA00022989"/>
    </source>
</evidence>
<dbReference type="EMBL" id="VBQZ03000015">
    <property type="protein sequence ID" value="MXQ83073.1"/>
    <property type="molecule type" value="Genomic_DNA"/>
</dbReference>